<dbReference type="PANTHER" id="PTHR46194">
    <property type="entry name" value="PEPTIDYL-TRNA HYDROLASE PTRHD1-RELATED"/>
    <property type="match status" value="1"/>
</dbReference>
<name>A0A066V3G0_TILAU</name>
<dbReference type="OrthoDB" id="201213at2759"/>
<evidence type="ECO:0000256" key="1">
    <source>
        <dbReference type="ARBA" id="ARBA00013260"/>
    </source>
</evidence>
<dbReference type="EC" id="3.1.1.29" evidence="1"/>
<dbReference type="SUPFAM" id="SSF102462">
    <property type="entry name" value="Peptidyl-tRNA hydrolase II"/>
    <property type="match status" value="1"/>
</dbReference>
<evidence type="ECO:0000256" key="3">
    <source>
        <dbReference type="ARBA" id="ARBA00048707"/>
    </source>
</evidence>
<dbReference type="GeneID" id="25266249"/>
<evidence type="ECO:0000313" key="5">
    <source>
        <dbReference type="Proteomes" id="UP000027361"/>
    </source>
</evidence>
<keyword evidence="5" id="KW-1185">Reference proteome</keyword>
<protein>
    <recommendedName>
        <fullName evidence="1">peptidyl-tRNA hydrolase</fullName>
        <ecNumber evidence="1">3.1.1.29</ecNumber>
    </recommendedName>
</protein>
<dbReference type="InParanoid" id="A0A066V3G0"/>
<comment type="caution">
    <text evidence="4">The sequence shown here is derived from an EMBL/GenBank/DDBJ whole genome shotgun (WGS) entry which is preliminary data.</text>
</comment>
<accession>A0A066V3G0</accession>
<organism evidence="4 5">
    <name type="scientific">Tilletiaria anomala (strain ATCC 24038 / CBS 436.72 / UBC 951)</name>
    <dbReference type="NCBI Taxonomy" id="1037660"/>
    <lineage>
        <taxon>Eukaryota</taxon>
        <taxon>Fungi</taxon>
        <taxon>Dikarya</taxon>
        <taxon>Basidiomycota</taxon>
        <taxon>Ustilaginomycotina</taxon>
        <taxon>Exobasidiomycetes</taxon>
        <taxon>Georgefischeriales</taxon>
        <taxon>Tilletiariaceae</taxon>
        <taxon>Tilletiaria</taxon>
    </lineage>
</organism>
<dbReference type="PANTHER" id="PTHR46194:SF1">
    <property type="entry name" value="PEPTIDYL-TRNA HYDROLASE PTRHD1-RELATED"/>
    <property type="match status" value="1"/>
</dbReference>
<comment type="catalytic activity">
    <reaction evidence="3">
        <text>an N-acyl-L-alpha-aminoacyl-tRNA + H2O = an N-acyl-L-amino acid + a tRNA + H(+)</text>
        <dbReference type="Rhea" id="RHEA:54448"/>
        <dbReference type="Rhea" id="RHEA-COMP:10123"/>
        <dbReference type="Rhea" id="RHEA-COMP:13883"/>
        <dbReference type="ChEBI" id="CHEBI:15377"/>
        <dbReference type="ChEBI" id="CHEBI:15378"/>
        <dbReference type="ChEBI" id="CHEBI:59874"/>
        <dbReference type="ChEBI" id="CHEBI:78442"/>
        <dbReference type="ChEBI" id="CHEBI:138191"/>
        <dbReference type="EC" id="3.1.1.29"/>
    </reaction>
</comment>
<dbReference type="EMBL" id="JMSN01000186">
    <property type="protein sequence ID" value="KDN35976.1"/>
    <property type="molecule type" value="Genomic_DNA"/>
</dbReference>
<dbReference type="InterPro" id="IPR002833">
    <property type="entry name" value="PTH2"/>
</dbReference>
<dbReference type="GO" id="GO:0004045">
    <property type="term" value="F:peptidyl-tRNA hydrolase activity"/>
    <property type="evidence" value="ECO:0007669"/>
    <property type="project" value="UniProtKB-EC"/>
</dbReference>
<proteinExistence type="predicted"/>
<dbReference type="InterPro" id="IPR042237">
    <property type="entry name" value="PTRHD1"/>
</dbReference>
<dbReference type="AlphaFoldDB" id="A0A066V3G0"/>
<sequence length="153" mass="16696">MTSTSRAAPPLSVGADSSEMQTPLVMQLIVDRNLASSPDWGVGPLMAQAAHAAMAVATKTAAHPLTQEYVSAPHLIHMHKVVLQSPEKQSLQELSARLKASHDTLEGLEKERFPDHFLWIEQPENIPTVLAIAPNRKPQALKKILNKCSLLRG</sequence>
<dbReference type="RefSeq" id="XP_013239911.1">
    <property type="nucleotide sequence ID" value="XM_013384457.1"/>
</dbReference>
<evidence type="ECO:0000313" key="4">
    <source>
        <dbReference type="EMBL" id="KDN35976.1"/>
    </source>
</evidence>
<dbReference type="HOGENOM" id="CLU_119261_1_0_1"/>
<dbReference type="Proteomes" id="UP000027361">
    <property type="component" value="Unassembled WGS sequence"/>
</dbReference>
<reference evidence="4 5" key="1">
    <citation type="submission" date="2014-05" db="EMBL/GenBank/DDBJ databases">
        <title>Draft genome sequence of a rare smut relative, Tilletiaria anomala UBC 951.</title>
        <authorList>
            <consortium name="DOE Joint Genome Institute"/>
            <person name="Toome M."/>
            <person name="Kuo A."/>
            <person name="Henrissat B."/>
            <person name="Lipzen A."/>
            <person name="Tritt A."/>
            <person name="Yoshinaga Y."/>
            <person name="Zane M."/>
            <person name="Barry K."/>
            <person name="Grigoriev I.V."/>
            <person name="Spatafora J.W."/>
            <person name="Aimea M.C."/>
        </authorList>
    </citation>
    <scope>NUCLEOTIDE SEQUENCE [LARGE SCALE GENOMIC DNA]</scope>
    <source>
        <strain evidence="4 5">UBC 951</strain>
    </source>
</reference>
<dbReference type="OMA" id="AIIAQCC"/>
<dbReference type="Pfam" id="PF01981">
    <property type="entry name" value="PTH2"/>
    <property type="match status" value="1"/>
</dbReference>
<keyword evidence="2 4" id="KW-0378">Hydrolase</keyword>
<gene>
    <name evidence="4" type="ORF">K437DRAFT_271239</name>
</gene>
<evidence type="ECO:0000256" key="2">
    <source>
        <dbReference type="ARBA" id="ARBA00022801"/>
    </source>
</evidence>
<dbReference type="InterPro" id="IPR023476">
    <property type="entry name" value="Pep_tRNA_hydro_II_dom_sf"/>
</dbReference>
<dbReference type="Gene3D" id="3.40.1490.10">
    <property type="entry name" value="Bit1"/>
    <property type="match status" value="1"/>
</dbReference>